<dbReference type="GO" id="GO:0004930">
    <property type="term" value="F:G protein-coupled receptor activity"/>
    <property type="evidence" value="ECO:0007669"/>
    <property type="project" value="UniProtKB-KW"/>
</dbReference>
<keyword evidence="12" id="KW-0325">Glycoprotein</keyword>
<dbReference type="PANTHER" id="PTHR24242">
    <property type="entry name" value="G-PROTEIN COUPLED RECEPTOR"/>
    <property type="match status" value="1"/>
</dbReference>
<dbReference type="Ensembl" id="ENSPLOT00000010399.1">
    <property type="protein sequence ID" value="ENSPLOP00000009389.1"/>
    <property type="gene ID" value="ENSPLOG00000006910.1"/>
</dbReference>
<reference evidence="16" key="1">
    <citation type="journal article" date="2019" name="bioRxiv">
        <title>Long live the king: chromosome-level assembly of the lion (Panthera leo) using linked-read, Hi-C, and long read data.</title>
        <authorList>
            <person name="Armstrong E.E."/>
            <person name="Taylor R.W."/>
            <person name="Miller D.E."/>
            <person name="Kaelin C."/>
            <person name="Barsh G."/>
            <person name="Hadly E.A."/>
            <person name="Petrov D."/>
        </authorList>
    </citation>
    <scope>NUCLEOTIDE SEQUENCE [LARGE SCALE GENOMIC DNA]</scope>
</reference>
<keyword evidence="7 14" id="KW-1133">Transmembrane helix</keyword>
<evidence type="ECO:0000256" key="4">
    <source>
        <dbReference type="ARBA" id="ARBA00022606"/>
    </source>
</evidence>
<comment type="function">
    <text evidence="1">Putative odorant or sperm cell receptor.</text>
</comment>
<feature type="domain" description="G-protein coupled receptors family 1 profile" evidence="15">
    <location>
        <begin position="46"/>
        <end position="291"/>
    </location>
</feature>
<evidence type="ECO:0000256" key="3">
    <source>
        <dbReference type="ARBA" id="ARBA00022475"/>
    </source>
</evidence>
<keyword evidence="5 14" id="KW-0812">Transmembrane</keyword>
<organism evidence="16 17">
    <name type="scientific">Panthera leo</name>
    <name type="common">Lion</name>
    <dbReference type="NCBI Taxonomy" id="9689"/>
    <lineage>
        <taxon>Eukaryota</taxon>
        <taxon>Metazoa</taxon>
        <taxon>Chordata</taxon>
        <taxon>Craniata</taxon>
        <taxon>Vertebrata</taxon>
        <taxon>Euteleostomi</taxon>
        <taxon>Mammalia</taxon>
        <taxon>Eutheria</taxon>
        <taxon>Laurasiatheria</taxon>
        <taxon>Carnivora</taxon>
        <taxon>Feliformia</taxon>
        <taxon>Felidae</taxon>
        <taxon>Pantherinae</taxon>
        <taxon>Panthera</taxon>
    </lineage>
</organism>
<feature type="transmembrane region" description="Helical" evidence="14">
    <location>
        <begin position="28"/>
        <end position="52"/>
    </location>
</feature>
<reference evidence="16" key="3">
    <citation type="submission" date="2025-09" db="UniProtKB">
        <authorList>
            <consortium name="Ensembl"/>
        </authorList>
    </citation>
    <scope>IDENTIFICATION</scope>
</reference>
<dbReference type="AlphaFoldDB" id="A0A8C8WUG8"/>
<dbReference type="PROSITE" id="PS50262">
    <property type="entry name" value="G_PROTEIN_RECEP_F1_2"/>
    <property type="match status" value="1"/>
</dbReference>
<keyword evidence="8" id="KW-0297">G-protein coupled receptor</keyword>
<dbReference type="InterPro" id="IPR000276">
    <property type="entry name" value="GPCR_Rhodpsn"/>
</dbReference>
<evidence type="ECO:0000256" key="11">
    <source>
        <dbReference type="ARBA" id="ARBA00023170"/>
    </source>
</evidence>
<feature type="transmembrane region" description="Helical" evidence="14">
    <location>
        <begin position="64"/>
        <end position="83"/>
    </location>
</feature>
<dbReference type="InterPro" id="IPR000725">
    <property type="entry name" value="Olfact_rcpt"/>
</dbReference>
<feature type="transmembrane region" description="Helical" evidence="14">
    <location>
        <begin position="199"/>
        <end position="225"/>
    </location>
</feature>
<name>A0A8C8WUG8_PANLE</name>
<evidence type="ECO:0000256" key="6">
    <source>
        <dbReference type="ARBA" id="ARBA00022725"/>
    </source>
</evidence>
<keyword evidence="11" id="KW-0675">Receptor</keyword>
<keyword evidence="6" id="KW-0552">Olfaction</keyword>
<comment type="subcellular location">
    <subcellularLocation>
        <location evidence="2">Cell membrane</location>
        <topology evidence="2">Multi-pass membrane protein</topology>
    </subcellularLocation>
</comment>
<evidence type="ECO:0000256" key="13">
    <source>
        <dbReference type="ARBA" id="ARBA00023224"/>
    </source>
</evidence>
<proteinExistence type="predicted"/>
<dbReference type="Gene3D" id="1.20.1070.10">
    <property type="entry name" value="Rhodopsin 7-helix transmembrane proteins"/>
    <property type="match status" value="1"/>
</dbReference>
<evidence type="ECO:0000256" key="9">
    <source>
        <dbReference type="ARBA" id="ARBA00023136"/>
    </source>
</evidence>
<feature type="transmembrane region" description="Helical" evidence="14">
    <location>
        <begin position="89"/>
        <end position="110"/>
    </location>
</feature>
<evidence type="ECO:0000256" key="2">
    <source>
        <dbReference type="ARBA" id="ARBA00004651"/>
    </source>
</evidence>
<feature type="transmembrane region" description="Helical" evidence="14">
    <location>
        <begin position="168"/>
        <end position="187"/>
    </location>
</feature>
<evidence type="ECO:0000256" key="12">
    <source>
        <dbReference type="ARBA" id="ARBA00023180"/>
    </source>
</evidence>
<dbReference type="GO" id="GO:0005886">
    <property type="term" value="C:plasma membrane"/>
    <property type="evidence" value="ECO:0007669"/>
    <property type="project" value="UniProtKB-SubCell"/>
</dbReference>
<evidence type="ECO:0000256" key="1">
    <source>
        <dbReference type="ARBA" id="ARBA00003929"/>
    </source>
</evidence>
<dbReference type="PANTHER" id="PTHR24242:SF253">
    <property type="entry name" value="OLFACTORY RECEPTOR-RELATED"/>
    <property type="match status" value="1"/>
</dbReference>
<sequence length="317" mass="35351">METRAYNGSEDSSTIFYLVGIPSLPKSFFLPIFFVFLLLYLLILLGNALILVAVVADPSLHMPIYFFLINLSALRILFTTTTISKILSLLLLGDCFLSFPACFLQLYLFYSFSYSEAFILVVMAYDHYVAVCHPLHYSVLMTPQTNAALAACVCSLPSSGPPQWWCRLPTWLLTTLLTSITASVTTWLWSRPPAQPQTLMGFCIAMAVSFLPLVLVLLSYAHILASREGRSREGRSKAFSTYSSHLLVVGTYYSSITIAHVTYRADLPLEFHSMGNVVYAILTPVLNPLIYTLRNKDVKAAITRMECPQDPKNAGEP</sequence>
<keyword evidence="10" id="KW-1015">Disulfide bond</keyword>
<accession>A0A8C8WUG8</accession>
<dbReference type="PRINTS" id="PR00245">
    <property type="entry name" value="OLFACTORYR"/>
</dbReference>
<dbReference type="GeneTree" id="ENSGT00940000162049"/>
<dbReference type="InterPro" id="IPR050939">
    <property type="entry name" value="Olfactory_GPCR1"/>
</dbReference>
<evidence type="ECO:0000256" key="7">
    <source>
        <dbReference type="ARBA" id="ARBA00022989"/>
    </source>
</evidence>
<keyword evidence="3" id="KW-1003">Cell membrane</keyword>
<evidence type="ECO:0000256" key="8">
    <source>
        <dbReference type="ARBA" id="ARBA00023040"/>
    </source>
</evidence>
<dbReference type="PRINTS" id="PR00237">
    <property type="entry name" value="GPCRRHODOPSN"/>
</dbReference>
<evidence type="ECO:0000313" key="16">
    <source>
        <dbReference type="Ensembl" id="ENSPLOP00000009389.1"/>
    </source>
</evidence>
<evidence type="ECO:0000259" key="15">
    <source>
        <dbReference type="PROSITE" id="PS50262"/>
    </source>
</evidence>
<dbReference type="Proteomes" id="UP000694399">
    <property type="component" value="Chromosome D2"/>
</dbReference>
<keyword evidence="13" id="KW-0807">Transducer</keyword>
<reference evidence="16" key="2">
    <citation type="submission" date="2025-08" db="UniProtKB">
        <authorList>
            <consortium name="Ensembl"/>
        </authorList>
    </citation>
    <scope>IDENTIFICATION</scope>
</reference>
<evidence type="ECO:0000313" key="17">
    <source>
        <dbReference type="Proteomes" id="UP000694399"/>
    </source>
</evidence>
<dbReference type="FunFam" id="1.20.1070.10:FF:000015">
    <property type="entry name" value="Olfactory receptor"/>
    <property type="match status" value="1"/>
</dbReference>
<evidence type="ECO:0000256" key="10">
    <source>
        <dbReference type="ARBA" id="ARBA00023157"/>
    </source>
</evidence>
<keyword evidence="17" id="KW-1185">Reference proteome</keyword>
<feature type="transmembrane region" description="Helical" evidence="14">
    <location>
        <begin position="277"/>
        <end position="294"/>
    </location>
</feature>
<protein>
    <recommendedName>
        <fullName evidence="15">G-protein coupled receptors family 1 profile domain-containing protein</fullName>
    </recommendedName>
</protein>
<keyword evidence="4" id="KW-0716">Sensory transduction</keyword>
<evidence type="ECO:0000256" key="14">
    <source>
        <dbReference type="SAM" id="Phobius"/>
    </source>
</evidence>
<dbReference type="GO" id="GO:0004984">
    <property type="term" value="F:olfactory receptor activity"/>
    <property type="evidence" value="ECO:0007669"/>
    <property type="project" value="InterPro"/>
</dbReference>
<dbReference type="SUPFAM" id="SSF81321">
    <property type="entry name" value="Family A G protein-coupled receptor-like"/>
    <property type="match status" value="1"/>
</dbReference>
<feature type="transmembrane region" description="Helical" evidence="14">
    <location>
        <begin position="246"/>
        <end position="265"/>
    </location>
</feature>
<dbReference type="Pfam" id="PF13853">
    <property type="entry name" value="7tm_4"/>
    <property type="match status" value="1"/>
</dbReference>
<evidence type="ECO:0000256" key="5">
    <source>
        <dbReference type="ARBA" id="ARBA00022692"/>
    </source>
</evidence>
<dbReference type="InterPro" id="IPR017452">
    <property type="entry name" value="GPCR_Rhodpsn_7TM"/>
</dbReference>
<keyword evidence="9 14" id="KW-0472">Membrane</keyword>